<name>A0A7W5DZP1_9BACT</name>
<evidence type="ECO:0000313" key="1">
    <source>
        <dbReference type="EMBL" id="MBB3207491.1"/>
    </source>
</evidence>
<dbReference type="Proteomes" id="UP000536179">
    <property type="component" value="Unassembled WGS sequence"/>
</dbReference>
<proteinExistence type="predicted"/>
<organism evidence="1 2">
    <name type="scientific">Aporhodopirellula rubra</name>
    <dbReference type="NCBI Taxonomy" id="980271"/>
    <lineage>
        <taxon>Bacteria</taxon>
        <taxon>Pseudomonadati</taxon>
        <taxon>Planctomycetota</taxon>
        <taxon>Planctomycetia</taxon>
        <taxon>Pirellulales</taxon>
        <taxon>Pirellulaceae</taxon>
        <taxon>Aporhodopirellula</taxon>
    </lineage>
</organism>
<evidence type="ECO:0000313" key="2">
    <source>
        <dbReference type="Proteomes" id="UP000536179"/>
    </source>
</evidence>
<protein>
    <submittedName>
        <fullName evidence="1">Uncharacterized protein</fullName>
    </submittedName>
</protein>
<accession>A0A7W5DZP1</accession>
<dbReference type="AlphaFoldDB" id="A0A7W5DZP1"/>
<reference evidence="1 2" key="1">
    <citation type="submission" date="2020-08" db="EMBL/GenBank/DDBJ databases">
        <title>Genomic Encyclopedia of Type Strains, Phase III (KMG-III): the genomes of soil and plant-associated and newly described type strains.</title>
        <authorList>
            <person name="Whitman W."/>
        </authorList>
    </citation>
    <scope>NUCLEOTIDE SEQUENCE [LARGE SCALE GENOMIC DNA]</scope>
    <source>
        <strain evidence="1 2">CECT 8075</strain>
    </source>
</reference>
<dbReference type="EMBL" id="JACHXU010000011">
    <property type="protein sequence ID" value="MBB3207491.1"/>
    <property type="molecule type" value="Genomic_DNA"/>
</dbReference>
<comment type="caution">
    <text evidence="1">The sequence shown here is derived from an EMBL/GenBank/DDBJ whole genome shotgun (WGS) entry which is preliminary data.</text>
</comment>
<gene>
    <name evidence="1" type="ORF">FHS27_003316</name>
</gene>
<sequence>MSTIDSNSTPSTVHPRVVSLIRERIGVDTCRTLSDDDLVRCASGTALMAVCQLRYVGEQVSQSLSDLVSGVSSRLGREVRS</sequence>
<keyword evidence="2" id="KW-1185">Reference proteome</keyword>